<organism evidence="2 3">
    <name type="scientific">Streptomyces thermolineatus</name>
    <dbReference type="NCBI Taxonomy" id="44033"/>
    <lineage>
        <taxon>Bacteria</taxon>
        <taxon>Bacillati</taxon>
        <taxon>Actinomycetota</taxon>
        <taxon>Actinomycetes</taxon>
        <taxon>Kitasatosporales</taxon>
        <taxon>Streptomycetaceae</taxon>
        <taxon>Streptomyces</taxon>
    </lineage>
</organism>
<proteinExistence type="predicted"/>
<dbReference type="InterPro" id="IPR025851">
    <property type="entry name" value="SUKH-4"/>
</dbReference>
<evidence type="ECO:0008006" key="4">
    <source>
        <dbReference type="Google" id="ProtNLM"/>
    </source>
</evidence>
<evidence type="ECO:0000313" key="2">
    <source>
        <dbReference type="EMBL" id="GAA2472317.1"/>
    </source>
</evidence>
<accession>A0ABN3KXR5</accession>
<evidence type="ECO:0000256" key="1">
    <source>
        <dbReference type="SAM" id="MobiDB-lite"/>
    </source>
</evidence>
<protein>
    <recommendedName>
        <fullName evidence="4">SUKH-4 immunity protein</fullName>
    </recommendedName>
</protein>
<gene>
    <name evidence="2" type="ORF">GCM10010406_05020</name>
</gene>
<sequence>MEGMRAEVTAGRMEHWFGADGVTRLPAHLLPPTDLLPHGPSRRFLTAIGLPADRADLELSLHHDDALPPVTGGLPNTAPGARRLLVLGEPAYHGSHAVLDGETGRLEVPADSFDGESYDGTPLDPYLNRDLSALLCTCWILQRLQEEWERWDYGRAGETWRAFDVHSLLLSRMEDLMDHVDPHALEHPGGPWRTTVDDPYTGGPLG</sequence>
<name>A0ABN3KXR5_9ACTN</name>
<dbReference type="Pfam" id="PF14435">
    <property type="entry name" value="SUKH-4"/>
    <property type="match status" value="1"/>
</dbReference>
<feature type="region of interest" description="Disordered" evidence="1">
    <location>
        <begin position="187"/>
        <end position="206"/>
    </location>
</feature>
<reference evidence="2 3" key="1">
    <citation type="journal article" date="2019" name="Int. J. Syst. Evol. Microbiol.">
        <title>The Global Catalogue of Microorganisms (GCM) 10K type strain sequencing project: providing services to taxonomists for standard genome sequencing and annotation.</title>
        <authorList>
            <consortium name="The Broad Institute Genomics Platform"/>
            <consortium name="The Broad Institute Genome Sequencing Center for Infectious Disease"/>
            <person name="Wu L."/>
            <person name="Ma J."/>
        </authorList>
    </citation>
    <scope>NUCLEOTIDE SEQUENCE [LARGE SCALE GENOMIC DNA]</scope>
    <source>
        <strain evidence="2 3">JCM 6307</strain>
    </source>
</reference>
<evidence type="ECO:0000313" key="3">
    <source>
        <dbReference type="Proteomes" id="UP001501358"/>
    </source>
</evidence>
<dbReference type="Proteomes" id="UP001501358">
    <property type="component" value="Unassembled WGS sequence"/>
</dbReference>
<keyword evidence="3" id="KW-1185">Reference proteome</keyword>
<dbReference type="EMBL" id="BAAATA010000002">
    <property type="protein sequence ID" value="GAA2472317.1"/>
    <property type="molecule type" value="Genomic_DNA"/>
</dbReference>
<comment type="caution">
    <text evidence="2">The sequence shown here is derived from an EMBL/GenBank/DDBJ whole genome shotgun (WGS) entry which is preliminary data.</text>
</comment>